<reference evidence="1 2" key="1">
    <citation type="submission" date="2020-08" db="EMBL/GenBank/DDBJ databases">
        <title>Genomic Encyclopedia of Type Strains, Phase IV (KMG-V): Genome sequencing to study the core and pangenomes of soil and plant-associated prokaryotes.</title>
        <authorList>
            <person name="Whitman W."/>
        </authorList>
    </citation>
    <scope>NUCLEOTIDE SEQUENCE [LARGE SCALE GENOMIC DNA]</scope>
    <source>
        <strain evidence="1 2">ANJLi2</strain>
    </source>
</reference>
<organism evidence="1 2">
    <name type="scientific">Mucilaginibacter lappiensis</name>
    <dbReference type="NCBI Taxonomy" id="354630"/>
    <lineage>
        <taxon>Bacteria</taxon>
        <taxon>Pseudomonadati</taxon>
        <taxon>Bacteroidota</taxon>
        <taxon>Sphingobacteriia</taxon>
        <taxon>Sphingobacteriales</taxon>
        <taxon>Sphingobacteriaceae</taxon>
        <taxon>Mucilaginibacter</taxon>
    </lineage>
</organism>
<dbReference type="Proteomes" id="UP000541583">
    <property type="component" value="Unassembled WGS sequence"/>
</dbReference>
<comment type="caution">
    <text evidence="1">The sequence shown here is derived from an EMBL/GenBank/DDBJ whole genome shotgun (WGS) entry which is preliminary data.</text>
</comment>
<keyword evidence="2" id="KW-1185">Reference proteome</keyword>
<protein>
    <submittedName>
        <fullName evidence="1">Myosin-crossreactive antigen</fullName>
    </submittedName>
</protein>
<evidence type="ECO:0000313" key="2">
    <source>
        <dbReference type="Proteomes" id="UP000541583"/>
    </source>
</evidence>
<gene>
    <name evidence="1" type="ORF">HDF23_005819</name>
</gene>
<dbReference type="EMBL" id="JACHCB010000027">
    <property type="protein sequence ID" value="MBB6113036.1"/>
    <property type="molecule type" value="Genomic_DNA"/>
</dbReference>
<accession>A0ABR6PTB7</accession>
<name>A0ABR6PTB7_9SPHI</name>
<proteinExistence type="predicted"/>
<dbReference type="InterPro" id="IPR010354">
    <property type="entry name" value="Oleate_hydratase"/>
</dbReference>
<sequence>MEFKRYLHRFIHEFVRINTLAGVDRTPYNQFDSLANH</sequence>
<evidence type="ECO:0000313" key="1">
    <source>
        <dbReference type="EMBL" id="MBB6113036.1"/>
    </source>
</evidence>
<dbReference type="Pfam" id="PF06100">
    <property type="entry name" value="MCRA"/>
    <property type="match status" value="1"/>
</dbReference>